<feature type="domain" description="Protein kinase" evidence="7">
    <location>
        <begin position="36"/>
        <end position="314"/>
    </location>
</feature>
<gene>
    <name evidence="8" type="primary">pknH_3</name>
    <name evidence="8" type="ORF">ENSA7_53160</name>
</gene>
<dbReference type="GO" id="GO:0035556">
    <property type="term" value="P:intracellular signal transduction"/>
    <property type="evidence" value="ECO:0007669"/>
    <property type="project" value="InterPro"/>
</dbReference>
<evidence type="ECO:0000256" key="4">
    <source>
        <dbReference type="ARBA" id="ARBA00022777"/>
    </source>
</evidence>
<dbReference type="EMBL" id="PVNL01000109">
    <property type="protein sequence ID" value="PRQ03176.1"/>
    <property type="molecule type" value="Genomic_DNA"/>
</dbReference>
<dbReference type="GO" id="GO:0004674">
    <property type="term" value="F:protein serine/threonine kinase activity"/>
    <property type="evidence" value="ECO:0007669"/>
    <property type="project" value="UniProtKB-EC"/>
</dbReference>
<feature type="region of interest" description="Disordered" evidence="6">
    <location>
        <begin position="316"/>
        <end position="336"/>
    </location>
</feature>
<dbReference type="NCBIfam" id="NF047389">
    <property type="entry name" value="ATPase_Sll1717"/>
    <property type="match status" value="1"/>
</dbReference>
<evidence type="ECO:0000256" key="2">
    <source>
        <dbReference type="ARBA" id="ARBA00022679"/>
    </source>
</evidence>
<evidence type="ECO:0000256" key="1">
    <source>
        <dbReference type="ARBA" id="ARBA00004167"/>
    </source>
</evidence>
<dbReference type="SMART" id="SM00220">
    <property type="entry name" value="S_TKc"/>
    <property type="match status" value="1"/>
</dbReference>
<evidence type="ECO:0000259" key="7">
    <source>
        <dbReference type="PROSITE" id="PS50011"/>
    </source>
</evidence>
<dbReference type="InterPro" id="IPR000719">
    <property type="entry name" value="Prot_kinase_dom"/>
</dbReference>
<dbReference type="PANTHER" id="PTHR43289">
    <property type="entry name" value="MITOGEN-ACTIVATED PROTEIN KINASE KINASE KINASE 20-RELATED"/>
    <property type="match status" value="1"/>
</dbReference>
<dbReference type="Gene3D" id="3.30.70.1230">
    <property type="entry name" value="Nucleotide cyclase"/>
    <property type="match status" value="1"/>
</dbReference>
<dbReference type="Gene3D" id="3.30.200.20">
    <property type="entry name" value="Phosphorylase Kinase, domain 1"/>
    <property type="match status" value="1"/>
</dbReference>
<evidence type="ECO:0000256" key="3">
    <source>
        <dbReference type="ARBA" id="ARBA00022741"/>
    </source>
</evidence>
<dbReference type="CDD" id="cd07302">
    <property type="entry name" value="CHD"/>
    <property type="match status" value="1"/>
</dbReference>
<dbReference type="PROSITE" id="PS50011">
    <property type="entry name" value="PROTEIN_KINASE_DOM"/>
    <property type="match status" value="1"/>
</dbReference>
<dbReference type="GO" id="GO:0009190">
    <property type="term" value="P:cyclic nucleotide biosynthetic process"/>
    <property type="evidence" value="ECO:0007669"/>
    <property type="project" value="InterPro"/>
</dbReference>
<dbReference type="AlphaFoldDB" id="A0A2S9YDU0"/>
<dbReference type="InterPro" id="IPR011009">
    <property type="entry name" value="Kinase-like_dom_sf"/>
</dbReference>
<dbReference type="InterPro" id="IPR008271">
    <property type="entry name" value="Ser/Thr_kinase_AS"/>
</dbReference>
<sequence length="1133" mass="125768">MPRMAADDRVSTKVGGSTLKSASVELAQGDIVNGRYRLEQFLSSGGMGRVWQATDLDLRREVAIKLMHPGLVATQTARERFLREAQSAARLRSANVVSILDVKVDTERGVPYLTMELLRGEDLSRRLERGPLSYAQTMAVITDLCAAITEAHAKGIIHRDLKPANIFLLEGRLDRGRELVAKVLDFGIVKSLAIDSLEHAHSSEPRALTMAGTALGTVTYMSPEQAEDAQNVDHRADLWSIAALCFECLTGKRAFRAKSLAELIRETGGPRVVPSNIADNLPRGFDAWFARATHHEIDQRFSSVAQLLEGLAALGKTQAPSAGPGPSASLPPPSRSWASDANQIDINELRLLTFKNNVVNEFLDSGSKYFVVGSKGLGKTLLLTYKRSLLHEQYQGGDERKQAAVKFIPEGRPYLDLMSDLPSVGKAEITLMSELHSCKRMWGFAFRIAALSHHAGVGAGASSDERDELLRIAAPIRAMLEGRKAEPTVVVKQLLALSFGELKQMLDRSESFLEYKIRSLHSPTFIFVDKLDQALRQLPRQAWIAMQAGMIEAAWDLMSTNAHVKVFATIREEAFAEYESDIKANLHGATTALRYTKRDLKDMLEKLTYFYERVHLRDFVRLDHITTTRGARGEQPFDFIYRHTLGRPRDLVIIASEISRNRGAPIDEQLFKRVIRETSAGMLVANVFLEMRVFLEILRDRDERGRFLALLRNDILTAEDLIDVWCRFHGFEREYYELHGREAEGVYHPFRELFDCGLLGVVVRDPATGRRSQHFRQPRDAVGGSRRQLPPSPHYLLHPALQALVMQLAGGGGFVPFRHVVIGHQQPWPSYYGRMIEVQRELQRGADRGDEDSEDAVFDVLARFDGHVGAGESVEVARHLVAATSAFAELTTRLEHRGWDDLHLALLELFPARRSVSSAAQVVAAPERAVERAAWSGDHDEGGEDGELGGPDTTMGPTHRAAVAMLLIDIVASTEFVEHHGDTMLVEFLRDIRDVLTHDSHEAPRVIKGVGDGYLVVYGTVSGALASARALLGGLEDRSSLRLVVHWGDVHVGAADVYGVEVHRLFRLEKVAERARVGPPGPVTLPTPGRVMLSSAAVESLPREQRGGFERVGTFRIKGFEDPAEVWVESEPR</sequence>
<dbReference type="Proteomes" id="UP000238823">
    <property type="component" value="Unassembled WGS sequence"/>
</dbReference>
<dbReference type="SUPFAM" id="SSF55073">
    <property type="entry name" value="Nucleotide cyclase"/>
    <property type="match status" value="1"/>
</dbReference>
<evidence type="ECO:0000256" key="5">
    <source>
        <dbReference type="ARBA" id="ARBA00022840"/>
    </source>
</evidence>
<dbReference type="Gene3D" id="1.10.510.10">
    <property type="entry name" value="Transferase(Phosphotransferase) domain 1"/>
    <property type="match status" value="1"/>
</dbReference>
<comment type="caution">
    <text evidence="8">The sequence shown here is derived from an EMBL/GenBank/DDBJ whole genome shotgun (WGS) entry which is preliminary data.</text>
</comment>
<dbReference type="SUPFAM" id="SSF56112">
    <property type="entry name" value="Protein kinase-like (PK-like)"/>
    <property type="match status" value="1"/>
</dbReference>
<evidence type="ECO:0000313" key="9">
    <source>
        <dbReference type="Proteomes" id="UP000238823"/>
    </source>
</evidence>
<dbReference type="GO" id="GO:0004016">
    <property type="term" value="F:adenylate cyclase activity"/>
    <property type="evidence" value="ECO:0007669"/>
    <property type="project" value="UniProtKB-ARBA"/>
</dbReference>
<feature type="compositionally biased region" description="Low complexity" evidence="6">
    <location>
        <begin position="319"/>
        <end position="328"/>
    </location>
</feature>
<dbReference type="EC" id="2.7.11.1" evidence="8"/>
<dbReference type="InterPro" id="IPR059206">
    <property type="entry name" value="Sll1717-like"/>
</dbReference>
<evidence type="ECO:0000313" key="8">
    <source>
        <dbReference type="EMBL" id="PRQ03176.1"/>
    </source>
</evidence>
<reference evidence="8 9" key="1">
    <citation type="submission" date="2018-03" db="EMBL/GenBank/DDBJ databases">
        <title>Draft Genome Sequences of the Obligatory Marine Myxobacteria Enhygromyxa salina SWB007.</title>
        <authorList>
            <person name="Poehlein A."/>
            <person name="Moghaddam J.A."/>
            <person name="Harms H."/>
            <person name="Alanjari M."/>
            <person name="Koenig G.M."/>
            <person name="Daniel R."/>
            <person name="Schaeberle T.F."/>
        </authorList>
    </citation>
    <scope>NUCLEOTIDE SEQUENCE [LARGE SCALE GENOMIC DNA]</scope>
    <source>
        <strain evidence="8 9">SWB007</strain>
    </source>
</reference>
<dbReference type="InterPro" id="IPR001054">
    <property type="entry name" value="A/G_cyclase"/>
</dbReference>
<evidence type="ECO:0000256" key="6">
    <source>
        <dbReference type="SAM" id="MobiDB-lite"/>
    </source>
</evidence>
<dbReference type="GO" id="GO:0005524">
    <property type="term" value="F:ATP binding"/>
    <property type="evidence" value="ECO:0007669"/>
    <property type="project" value="UniProtKB-KW"/>
</dbReference>
<dbReference type="Pfam" id="PF00069">
    <property type="entry name" value="Pkinase"/>
    <property type="match status" value="1"/>
</dbReference>
<dbReference type="PANTHER" id="PTHR43289:SF6">
    <property type="entry name" value="SERINE_THREONINE-PROTEIN KINASE NEKL-3"/>
    <property type="match status" value="1"/>
</dbReference>
<dbReference type="PROSITE" id="PS00108">
    <property type="entry name" value="PROTEIN_KINASE_ST"/>
    <property type="match status" value="1"/>
</dbReference>
<dbReference type="InterPro" id="IPR029787">
    <property type="entry name" value="Nucleotide_cyclase"/>
</dbReference>
<comment type="subcellular location">
    <subcellularLocation>
        <location evidence="1">Membrane</location>
        <topology evidence="1">Single-pass membrane protein</topology>
    </subcellularLocation>
</comment>
<keyword evidence="3" id="KW-0547">Nucleotide-binding</keyword>
<proteinExistence type="predicted"/>
<keyword evidence="5" id="KW-0067">ATP-binding</keyword>
<protein>
    <submittedName>
        <fullName evidence="8">Serine/threonine-protein kinase PknH</fullName>
        <ecNumber evidence="8">2.7.11.1</ecNumber>
    </submittedName>
</protein>
<accession>A0A2S9YDU0</accession>
<name>A0A2S9YDU0_9BACT</name>
<dbReference type="CDD" id="cd14014">
    <property type="entry name" value="STKc_PknB_like"/>
    <property type="match status" value="1"/>
</dbReference>
<keyword evidence="2 8" id="KW-0808">Transferase</keyword>
<dbReference type="GO" id="GO:0016020">
    <property type="term" value="C:membrane"/>
    <property type="evidence" value="ECO:0007669"/>
    <property type="project" value="UniProtKB-SubCell"/>
</dbReference>
<organism evidence="8 9">
    <name type="scientific">Enhygromyxa salina</name>
    <dbReference type="NCBI Taxonomy" id="215803"/>
    <lineage>
        <taxon>Bacteria</taxon>
        <taxon>Pseudomonadati</taxon>
        <taxon>Myxococcota</taxon>
        <taxon>Polyangia</taxon>
        <taxon>Nannocystales</taxon>
        <taxon>Nannocystaceae</taxon>
        <taxon>Enhygromyxa</taxon>
    </lineage>
</organism>
<keyword evidence="4 8" id="KW-0418">Kinase</keyword>